<accession>A0A1M6CQB2</accession>
<sequence>MKVVILCGGKGTRIREITEDIPKPLIIIDGRPMVWHIMNIYYHHGFNDFILPIGYKGQKIKEYFINSPWMNYDMIIDNREGDFKITFLRGSNKWRITFIDAGEESMTGSRIKKIEPYIEDDEFMLTYGDGLADINIQKLLEFHREKGKIATMTGVKAKSQYGILKISNGIAEKFVEKPETDQIINGGFFVMHKEIFKYIDDEKGNCVFEKEPLEKLVEDKQLAVYLHQGFWAAIDTYKDYIELNENWDFIKKRIYENKD</sequence>
<dbReference type="InterPro" id="IPR029044">
    <property type="entry name" value="Nucleotide-diphossugar_trans"/>
</dbReference>
<dbReference type="AlphaFoldDB" id="A0A1M6CQB2"/>
<dbReference type="Proteomes" id="UP000184442">
    <property type="component" value="Unassembled WGS sequence"/>
</dbReference>
<dbReference type="Gene3D" id="3.90.550.10">
    <property type="entry name" value="Spore Coat Polysaccharide Biosynthesis Protein SpsA, Chain A"/>
    <property type="match status" value="1"/>
</dbReference>
<evidence type="ECO:0000259" key="1">
    <source>
        <dbReference type="Pfam" id="PF00483"/>
    </source>
</evidence>
<dbReference type="PANTHER" id="PTHR47183">
    <property type="entry name" value="GLUCOSE-1-PHOSPHATE CYTIDYLYLTRANSFERASE-RELATED"/>
    <property type="match status" value="1"/>
</dbReference>
<dbReference type="OrthoDB" id="9801899at2"/>
<dbReference type="InterPro" id="IPR013446">
    <property type="entry name" value="G1P_cyt_trans-like"/>
</dbReference>
<organism evidence="2 3">
    <name type="scientific">Lutispora thermophila DSM 19022</name>
    <dbReference type="NCBI Taxonomy" id="1122184"/>
    <lineage>
        <taxon>Bacteria</taxon>
        <taxon>Bacillati</taxon>
        <taxon>Bacillota</taxon>
        <taxon>Clostridia</taxon>
        <taxon>Lutisporales</taxon>
        <taxon>Lutisporaceae</taxon>
        <taxon>Lutispora</taxon>
    </lineage>
</organism>
<name>A0A1M6CQB2_9FIRM</name>
<dbReference type="RefSeq" id="WP_073024947.1">
    <property type="nucleotide sequence ID" value="NZ_FQZS01000005.1"/>
</dbReference>
<dbReference type="GO" id="GO:0047343">
    <property type="term" value="F:glucose-1-phosphate cytidylyltransferase activity"/>
    <property type="evidence" value="ECO:0007669"/>
    <property type="project" value="InterPro"/>
</dbReference>
<dbReference type="PANTHER" id="PTHR47183:SF2">
    <property type="entry name" value="GLUCOSE-1-PHOSPHATE CYTIDYLYLTRANSFERASE-RELATED"/>
    <property type="match status" value="1"/>
</dbReference>
<evidence type="ECO:0000313" key="2">
    <source>
        <dbReference type="EMBL" id="SHI63073.1"/>
    </source>
</evidence>
<dbReference type="STRING" id="1122184.SAMN02745176_00889"/>
<keyword evidence="2" id="KW-0808">Transferase</keyword>
<reference evidence="2 3" key="1">
    <citation type="submission" date="2016-11" db="EMBL/GenBank/DDBJ databases">
        <authorList>
            <person name="Jaros S."/>
            <person name="Januszkiewicz K."/>
            <person name="Wedrychowicz H."/>
        </authorList>
    </citation>
    <scope>NUCLEOTIDE SEQUENCE [LARGE SCALE GENOMIC DNA]</scope>
    <source>
        <strain evidence="2 3">DSM 19022</strain>
    </source>
</reference>
<gene>
    <name evidence="2" type="ORF">SAMN02745176_00889</name>
</gene>
<dbReference type="InterPro" id="IPR005835">
    <property type="entry name" value="NTP_transferase_dom"/>
</dbReference>
<dbReference type="SUPFAM" id="SSF53448">
    <property type="entry name" value="Nucleotide-diphospho-sugar transferases"/>
    <property type="match status" value="1"/>
</dbReference>
<protein>
    <submittedName>
        <fullName evidence="2">Glucose-1-phosphate cytidylyltransferase</fullName>
    </submittedName>
</protein>
<evidence type="ECO:0000313" key="3">
    <source>
        <dbReference type="Proteomes" id="UP000184442"/>
    </source>
</evidence>
<feature type="domain" description="Nucleotidyl transferase" evidence="1">
    <location>
        <begin position="2"/>
        <end position="246"/>
    </location>
</feature>
<keyword evidence="2" id="KW-0548">Nucleotidyltransferase</keyword>
<keyword evidence="3" id="KW-1185">Reference proteome</keyword>
<proteinExistence type="predicted"/>
<dbReference type="Pfam" id="PF00483">
    <property type="entry name" value="NTP_transferase"/>
    <property type="match status" value="1"/>
</dbReference>
<dbReference type="EMBL" id="FQZS01000005">
    <property type="protein sequence ID" value="SHI63073.1"/>
    <property type="molecule type" value="Genomic_DNA"/>
</dbReference>